<evidence type="ECO:0000256" key="1">
    <source>
        <dbReference type="SAM" id="MobiDB-lite"/>
    </source>
</evidence>
<dbReference type="Pfam" id="PF10944">
    <property type="entry name" value="DUF2630"/>
    <property type="match status" value="1"/>
</dbReference>
<dbReference type="AlphaFoldDB" id="A0A7K0D0A5"/>
<name>A0A7K0D0A5_9NOCA</name>
<accession>A0A7K0D0A5</accession>
<reference evidence="2 3" key="1">
    <citation type="submission" date="2019-10" db="EMBL/GenBank/DDBJ databases">
        <title>Nocardia macrotermitis sp. nov. and Nocardia aurantia sp. nov., isolated from the gut of fungus growing-termite Macrotermes natalensis.</title>
        <authorList>
            <person name="Benndorf R."/>
            <person name="Schwitalla J."/>
            <person name="Martin K."/>
            <person name="De Beer W."/>
            <person name="Kaster A.-K."/>
            <person name="Vollmers J."/>
            <person name="Poulsen M."/>
            <person name="Beemelmanns C."/>
        </authorList>
    </citation>
    <scope>NUCLEOTIDE SEQUENCE [LARGE SCALE GENOMIC DNA]</scope>
    <source>
        <strain evidence="2 3">RB20</strain>
    </source>
</reference>
<feature type="region of interest" description="Disordered" evidence="1">
    <location>
        <begin position="69"/>
        <end position="90"/>
    </location>
</feature>
<evidence type="ECO:0008006" key="4">
    <source>
        <dbReference type="Google" id="ProtNLM"/>
    </source>
</evidence>
<organism evidence="2 3">
    <name type="scientific">Nocardia macrotermitis</name>
    <dbReference type="NCBI Taxonomy" id="2585198"/>
    <lineage>
        <taxon>Bacteria</taxon>
        <taxon>Bacillati</taxon>
        <taxon>Actinomycetota</taxon>
        <taxon>Actinomycetes</taxon>
        <taxon>Mycobacteriales</taxon>
        <taxon>Nocardiaceae</taxon>
        <taxon>Nocardia</taxon>
    </lineage>
</organism>
<comment type="caution">
    <text evidence="2">The sequence shown here is derived from an EMBL/GenBank/DDBJ whole genome shotgun (WGS) entry which is preliminary data.</text>
</comment>
<dbReference type="EMBL" id="WEGK01000004">
    <property type="protein sequence ID" value="MQY19157.1"/>
    <property type="molecule type" value="Genomic_DNA"/>
</dbReference>
<gene>
    <name evidence="2" type="ORF">NRB20_22420</name>
</gene>
<evidence type="ECO:0000313" key="3">
    <source>
        <dbReference type="Proteomes" id="UP000438448"/>
    </source>
</evidence>
<sequence>MSEAVKLGFMTEHDVLARISELVDQEHRLRSKAAQGALGQEDERARLAELEVQLDQCWDLLRQRRARIDQGGDPDDAQVNPAKQVEGYLQ</sequence>
<dbReference type="Proteomes" id="UP000438448">
    <property type="component" value="Unassembled WGS sequence"/>
</dbReference>
<keyword evidence="3" id="KW-1185">Reference proteome</keyword>
<proteinExistence type="predicted"/>
<dbReference type="InterPro" id="IPR020311">
    <property type="entry name" value="Uncharacterised_Rv0898c"/>
</dbReference>
<protein>
    <recommendedName>
        <fullName evidence="4">DUF2630 family protein</fullName>
    </recommendedName>
</protein>
<evidence type="ECO:0000313" key="2">
    <source>
        <dbReference type="EMBL" id="MQY19157.1"/>
    </source>
</evidence>